<evidence type="ECO:0000256" key="6">
    <source>
        <dbReference type="ARBA" id="ARBA00022484"/>
    </source>
</evidence>
<evidence type="ECO:0000313" key="21">
    <source>
        <dbReference type="Proteomes" id="UP000423158"/>
    </source>
</evidence>
<evidence type="ECO:0000256" key="7">
    <source>
        <dbReference type="ARBA" id="ARBA00022679"/>
    </source>
</evidence>
<comment type="cofactor">
    <cofactor evidence="1">
        <name>Mn(2+)</name>
        <dbReference type="ChEBI" id="CHEBI:29035"/>
    </cofactor>
</comment>
<evidence type="ECO:0000256" key="12">
    <source>
        <dbReference type="ARBA" id="ARBA00022953"/>
    </source>
</evidence>
<evidence type="ECO:0000256" key="8">
    <source>
        <dbReference type="ARBA" id="ARBA00022695"/>
    </source>
</evidence>
<reference evidence="19 21" key="1">
    <citation type="journal article" date="2018" name="Am. J. Trop. Med. Hyg.">
        <title>Genetic Characterization of the Patois Serogroup (Genus Orthobunyavirus; Family Peribunyaviridae) and Evidence That Estero Real Virus is a Member of the Genus Orthonairovirus.</title>
        <authorList>
            <person name="Aguilar P.V."/>
            <person name="Marciel de Souza W."/>
            <person name="Silvas J.A."/>
            <person name="Wood T."/>
            <person name="Widen S."/>
            <person name="Fumagalli M.J."/>
            <person name="Nunes M.R."/>
        </authorList>
    </citation>
    <scope>NUCLEOTIDE SEQUENCE [LARGE SCALE GENOMIC DNA]</scope>
    <source>
        <strain evidence="19">75V1183</strain>
    </source>
</reference>
<keyword evidence="12" id="KW-0693">Viral RNA replication</keyword>
<keyword evidence="6 19" id="KW-0696">RNA-directed RNA polymerase</keyword>
<dbReference type="InterPro" id="IPR029124">
    <property type="entry name" value="L_protein_N"/>
</dbReference>
<evidence type="ECO:0000259" key="18">
    <source>
        <dbReference type="PROSITE" id="PS50525"/>
    </source>
</evidence>
<evidence type="ECO:0000313" key="19">
    <source>
        <dbReference type="EMBL" id="AXP33558.1"/>
    </source>
</evidence>
<evidence type="ECO:0000256" key="13">
    <source>
        <dbReference type="ARBA" id="ARBA00030285"/>
    </source>
</evidence>
<dbReference type="GO" id="GO:0039694">
    <property type="term" value="P:viral RNA genome replication"/>
    <property type="evidence" value="ECO:0007669"/>
    <property type="project" value="InterPro"/>
</dbReference>
<evidence type="ECO:0000256" key="11">
    <source>
        <dbReference type="ARBA" id="ARBA00022842"/>
    </source>
</evidence>
<dbReference type="InterPro" id="IPR007099">
    <property type="entry name" value="RNA-dir_pol_NSvirus"/>
</dbReference>
<dbReference type="PROSITE" id="PS50525">
    <property type="entry name" value="RDRP_SSRNA_NEG_SEG"/>
    <property type="match status" value="1"/>
</dbReference>
<comment type="catalytic activity">
    <reaction evidence="17">
        <text>RNA(n) + a ribonucleoside 5'-triphosphate = RNA(n+1) + diphosphate</text>
        <dbReference type="Rhea" id="RHEA:21248"/>
        <dbReference type="Rhea" id="RHEA-COMP:14527"/>
        <dbReference type="Rhea" id="RHEA-COMP:17342"/>
        <dbReference type="ChEBI" id="CHEBI:33019"/>
        <dbReference type="ChEBI" id="CHEBI:61557"/>
        <dbReference type="ChEBI" id="CHEBI:140395"/>
        <dbReference type="EC" id="2.7.7.48"/>
    </reaction>
</comment>
<proteinExistence type="inferred from homology"/>
<dbReference type="InterPro" id="IPR048006">
    <property type="entry name" value="CapSnatch_bunyavir"/>
</dbReference>
<evidence type="ECO:0000313" key="20">
    <source>
        <dbReference type="EMBL" id="QLA47005.1"/>
    </source>
</evidence>
<dbReference type="RefSeq" id="YP_010839564.1">
    <property type="nucleotide sequence ID" value="NC_077941.1"/>
</dbReference>
<dbReference type="NCBIfam" id="TIGR04202">
    <property type="entry name" value="capSnatchArena"/>
    <property type="match status" value="1"/>
</dbReference>
<dbReference type="GO" id="GO:0003968">
    <property type="term" value="F:RNA-directed RNA polymerase activity"/>
    <property type="evidence" value="ECO:0007669"/>
    <property type="project" value="UniProtKB-KW"/>
</dbReference>
<dbReference type="EMBL" id="MH017275">
    <property type="protein sequence ID" value="AXP33558.1"/>
    <property type="molecule type" value="Viral_cRNA"/>
</dbReference>
<comment type="cofactor">
    <cofactor evidence="2">
        <name>Mg(2+)</name>
        <dbReference type="ChEBI" id="CHEBI:18420"/>
    </cofactor>
</comment>
<dbReference type="GO" id="GO:0043657">
    <property type="term" value="C:host cell"/>
    <property type="evidence" value="ECO:0007669"/>
    <property type="project" value="UniProtKB-SubCell"/>
</dbReference>
<dbReference type="Pfam" id="PF21561">
    <property type="entry name" value="L_thumb_ring_vir"/>
    <property type="match status" value="1"/>
</dbReference>
<reference evidence="20" key="2">
    <citation type="submission" date="2019-05" db="EMBL/GenBank/DDBJ databases">
        <title>Genomic Characterization of 104 Bunyaviruses in the Families Peribunyaviridae, Nairoviridae, and Phenuiviridae.</title>
        <authorList>
            <person name="Kapuscinski M."/>
            <person name="Bergren N."/>
            <person name="Russell B."/>
            <person name="Lee J."/>
            <person name="Borland E."/>
            <person name="King D."/>
            <person name="Burkhalter K."/>
            <person name="Stenglein M."/>
            <person name="Kading R."/>
        </authorList>
    </citation>
    <scope>NUCLEOTIDE SEQUENCE</scope>
    <source>
        <strain evidence="20">75V1183</strain>
    </source>
</reference>
<keyword evidence="8" id="KW-0548">Nucleotidyltransferase</keyword>
<dbReference type="InterPro" id="IPR048547">
    <property type="entry name" value="L_thumb_ring_bunyavir"/>
</dbReference>
<evidence type="ECO:0000256" key="1">
    <source>
        <dbReference type="ARBA" id="ARBA00001936"/>
    </source>
</evidence>
<evidence type="ECO:0000256" key="9">
    <source>
        <dbReference type="ARBA" id="ARBA00022741"/>
    </source>
</evidence>
<name>A0A346JIX5_9VIRU</name>
<evidence type="ECO:0000256" key="16">
    <source>
        <dbReference type="ARBA" id="ARBA00034123"/>
    </source>
</evidence>
<dbReference type="KEGG" id="vg:80549344"/>
<dbReference type="InterPro" id="IPR007322">
    <property type="entry name" value="RNA_pol_bunyavir"/>
</dbReference>
<accession>A0A346JIX5</accession>
<keyword evidence="7" id="KW-0808">Transferase</keyword>
<keyword evidence="11" id="KW-0460">Magnesium</keyword>
<dbReference type="Pfam" id="PF04196">
    <property type="entry name" value="Bunya_RdRp"/>
    <property type="match status" value="1"/>
</dbReference>
<keyword evidence="10" id="KW-0378">Hydrolase</keyword>
<dbReference type="EMBL" id="MK896656">
    <property type="protein sequence ID" value="QLA47005.1"/>
    <property type="molecule type" value="Viral_cRNA"/>
</dbReference>
<dbReference type="Pfam" id="PF15518">
    <property type="entry name" value="L_protein_N"/>
    <property type="match status" value="1"/>
</dbReference>
<keyword evidence="21" id="KW-1185">Reference proteome</keyword>
<dbReference type="EC" id="2.7.7.48" evidence="4"/>
<dbReference type="CDD" id="cd22349">
    <property type="entry name" value="PDDEXK_RNA_polymerase-like"/>
    <property type="match status" value="1"/>
</dbReference>
<evidence type="ECO:0000256" key="5">
    <source>
        <dbReference type="ARBA" id="ARBA00018602"/>
    </source>
</evidence>
<dbReference type="GO" id="GO:0000166">
    <property type="term" value="F:nucleotide binding"/>
    <property type="evidence" value="ECO:0007669"/>
    <property type="project" value="UniProtKB-KW"/>
</dbReference>
<comment type="similarity">
    <text evidence="16">Belongs to the Bunyavirales RNA polymerase family.</text>
</comment>
<evidence type="ECO:0000256" key="17">
    <source>
        <dbReference type="ARBA" id="ARBA00048744"/>
    </source>
</evidence>
<evidence type="ECO:0000256" key="3">
    <source>
        <dbReference type="ARBA" id="ARBA00004340"/>
    </source>
</evidence>
<dbReference type="GO" id="GO:0016787">
    <property type="term" value="F:hydrolase activity"/>
    <property type="evidence" value="ECO:0007669"/>
    <property type="project" value="UniProtKB-KW"/>
</dbReference>
<evidence type="ECO:0000256" key="2">
    <source>
        <dbReference type="ARBA" id="ARBA00001946"/>
    </source>
</evidence>
<feature type="domain" description="RdRp catalytic" evidence="18">
    <location>
        <begin position="1028"/>
        <end position="1214"/>
    </location>
</feature>
<evidence type="ECO:0000256" key="15">
    <source>
        <dbReference type="ARBA" id="ARBA00031012"/>
    </source>
</evidence>
<organism evidence="19 21">
    <name type="scientific">Abras virus</name>
    <dbReference type="NCBI Taxonomy" id="2303487"/>
    <lineage>
        <taxon>Viruses</taxon>
        <taxon>Riboviria</taxon>
        <taxon>Orthornavirae</taxon>
        <taxon>Negarnaviricota</taxon>
        <taxon>Polyploviricotina</taxon>
        <taxon>Bunyaviricetes</taxon>
        <taxon>Elliovirales</taxon>
        <taxon>Peribunyaviridae</taxon>
        <taxon>Orthobunyavirus</taxon>
        <taxon>Orthobunyavirus abrasense</taxon>
    </lineage>
</organism>
<protein>
    <recommendedName>
        <fullName evidence="5">RNA-directed RNA polymerase L</fullName>
        <ecNumber evidence="4">2.7.7.48</ecNumber>
    </recommendedName>
    <alternativeName>
        <fullName evidence="13">Large structural protein</fullName>
    </alternativeName>
    <alternativeName>
        <fullName evidence="15">Replicase</fullName>
    </alternativeName>
    <alternativeName>
        <fullName evidence="14">Transcriptase</fullName>
    </alternativeName>
</protein>
<dbReference type="GO" id="GO:0006351">
    <property type="term" value="P:DNA-templated transcription"/>
    <property type="evidence" value="ECO:0007669"/>
    <property type="project" value="InterPro"/>
</dbReference>
<dbReference type="Gene3D" id="3.40.91.60">
    <property type="match status" value="1"/>
</dbReference>
<sequence length="2247" mass="262094">MAYLVEEIYPRFRARIQACTKPELARDILSELLICRHNYFAQEFCNAIGIEYRNDVPAEDLILEMIPDFDPLSIKVPNLTPDNYYRDGNKIYVIDFKVSISDESSIHTFKKYNNMLGDVFNKLAIEYEIVIIRMDPSTMRLYISSDQFSQLFPNIVLNIEFNWYFTLRQQLFEKFENDPEFMEMVACGEFTPTFPWVTEPTPELLQHPIYHEFLDSLEPDLRQDFLKALDFNAFSAEKWNDLLHSMMFRHKDYYKDYTRKAAKEVFLLTGDFEKPTRDEISKGWSEMVARINETREITADLGKQKPSVHFIWSKHDPDVSNENIAKLLRLSKYLKMIPSQDNHSTAFKHIGQLMDFSDNINAYNDFCTRLKTEARNSIKPKSNAIQPIKIGTSTILWEQQFKFDTEVIPKEVRIKFLKEFCGIGNHKLFKDRLIEDLNLEKPRILDFTNPDIQMAAKHMVDRTKITLMKKSGLEKMGNLLEDYQPKIESASKETWKVIKEVAASSFWQAINDISILVKNILAVSQYNKHNTFRIVTSANNSFYGIVYPAASIKSKKSTIVFSTITIHTDEQAVLNCGALYKTYRVGDKFISISKAMRLDKERCQRIVTSPGLFMLTTLLFKHENDIKIEDIMTFSFFTSLSITKSMLSLTEPSRYMIMNSLALSSHVREYIAEKFSPYTKTLFSVYMTDLIRKGCMSANDQKELISLKSIYLNEYEITQKGVSQDRNLHSIWFPGKVNLKQYINQIYLPFYFNAKGLHNKHHVMIDLTKTILEIEREQRIDLPNPWSTTLQKQSVNCRVLIYSIAKMLNNDTSKHNHLRNRVENRNNFKRSLTSISTFTSSKSCIKVGDFFDYKAKTAKHVEKIRRKDANKTRIANTEFVSENERDFTITHSTYLDLKKCIPKYTDYISTKVFDRLYEKYKYEGLEDKPAIEIIMDTMLTHKDFKFCFFNKGQKTSKDREIFVGEFEAKLCLYGVERIAKERCKLNPEEMISEPGDGKLRKLEQNAENEIRTLITMAKVSSEEDRLLDEITNKTKGIKLEINADMSKWSAQDVFFKYFWLVVLDPILYPYEKQRIIYFLCNYMQKELILPDDLMCTLLDQRILKEDDIIRDMTDNYQTNCVNIKRNWLQGNLNYTSSYIHSCSMMVFKDIIKDTADLLQGQCHVSSMVHSDDNQTSLIFMQDVLTNDIIIEFVCKKFEDCCKAFGNQANMKKTYITNHIKEFVSLFNIYGEPFSIYGRFLLPSVGDCAYIGPYEDMASRLSATQTAIKHGCPPSLAWVSIALNHWITFSTYNMLPGQINDPTPIFGCERRELPIELCGLLQAELPTIALVGLESGNISFLTNILRKMSAPQYVKESVQVQCQHIEEWQMDKLSSIEILKFKLLRYVVLDSEVSEDDKMGETSDMRSRSLITPRKFTTPTALEKLVSYKDFQDIIADRHLSEELFLKLLSKPELLVTKGENSEEFLTTILYRYNSKKFKESLSIQTPTQLFIEQILFSNKPIIDYTGIKERFLSVLDIPKLQEGDQIIGRKTIPEAFKEIISDLSKLKLDLSDIKLVYSFCILNDPLNTTACNSILLSQVRSEMERTSLCSVTMPEFRNMKLIKHSPALVLRAYVHNRFDIGNADEDALRRDVYHLVDFINQTKMEEKLVRKIQENAQKNPERDYIFELREYTKFYQTCYDYIKSTEHKVKVFILPMRAYTAFDFCAAIHGNLLADNCWYSVHYLRQIISGTTKAMVSHTPSSEQMLIDECFKLATHFCDTFISPESRIQFLYTMIETFSYKGFKIESLLEMLLNSPRRVQFLPLLYWTRNLTQSDLDKYDANKTNERISWNDWQINREMNTGKIDLTIKGYLRSIRIIGEDDRLIMAELEILETDKMNIESHGRKLLNARHNLKFERMAPVEVMEPHSYYICAQKKTRFTYSYQLLMSEVIEARNKNTVSLAGDKYNILVPVCFVNISRVQSMEKIKMYNIKSMNQEYQLTRLQLTRSEFATIRRCHFSKMVFFDGNIAPVGKIDMSKMIKTPALLTTNYSALSQISLFHISKIFYCDGAVNTQDEFEFLSDDILEDYTVETINTMPIFEIAYTTKSKKGYTYKQALQEALRRGLDELENEMSFTNEGFFSPKNMSIIALIISLIDRLNVDDWSFILKNCIHIAFFNNGKDSLFHLLKVPKAFVKETIGEKIDWQLVKVFLTDTKCKTEGSFWDQIFEEFKEKCLRAIDLQLKLEGRSWGDIVEELDEYEGVEMFNF</sequence>
<comment type="subcellular location">
    <subcellularLocation>
        <location evidence="3">Host cell</location>
    </subcellularLocation>
</comment>
<evidence type="ECO:0000256" key="14">
    <source>
        <dbReference type="ARBA" id="ARBA00030436"/>
    </source>
</evidence>
<dbReference type="Proteomes" id="UP000423158">
    <property type="component" value="Genome"/>
</dbReference>
<dbReference type="GeneID" id="80549344"/>
<evidence type="ECO:0000256" key="10">
    <source>
        <dbReference type="ARBA" id="ARBA00022801"/>
    </source>
</evidence>
<keyword evidence="9" id="KW-0547">Nucleotide-binding</keyword>
<evidence type="ECO:0000256" key="4">
    <source>
        <dbReference type="ARBA" id="ARBA00012494"/>
    </source>
</evidence>